<comment type="caution">
    <text evidence="7">The sequence shown here is derived from an EMBL/GenBank/DDBJ whole genome shotgun (WGS) entry which is preliminary data.</text>
</comment>
<dbReference type="AlphaFoldDB" id="F5SYN8"/>
<evidence type="ECO:0000259" key="6">
    <source>
        <dbReference type="Pfam" id="PF04932"/>
    </source>
</evidence>
<feature type="transmembrane region" description="Helical" evidence="5">
    <location>
        <begin position="237"/>
        <end position="255"/>
    </location>
</feature>
<feature type="transmembrane region" description="Helical" evidence="5">
    <location>
        <begin position="188"/>
        <end position="205"/>
    </location>
</feature>
<feature type="transmembrane region" description="Helical" evidence="5">
    <location>
        <begin position="211"/>
        <end position="230"/>
    </location>
</feature>
<gene>
    <name evidence="7" type="ORF">MAMP_01003</name>
</gene>
<evidence type="ECO:0000256" key="1">
    <source>
        <dbReference type="ARBA" id="ARBA00004141"/>
    </source>
</evidence>
<dbReference type="RefSeq" id="WP_007144304.1">
    <property type="nucleotide sequence ID" value="NZ_AFIG01000001.1"/>
</dbReference>
<feature type="transmembrane region" description="Helical" evidence="5">
    <location>
        <begin position="325"/>
        <end position="349"/>
    </location>
</feature>
<feature type="transmembrane region" description="Helical" evidence="5">
    <location>
        <begin position="15"/>
        <end position="47"/>
    </location>
</feature>
<dbReference type="Proteomes" id="UP000003544">
    <property type="component" value="Unassembled WGS sequence"/>
</dbReference>
<dbReference type="Pfam" id="PF04932">
    <property type="entry name" value="Wzy_C"/>
    <property type="match status" value="1"/>
</dbReference>
<feature type="domain" description="O-antigen ligase-related" evidence="6">
    <location>
        <begin position="199"/>
        <end position="342"/>
    </location>
</feature>
<dbReference type="EMBL" id="AFIG01000001">
    <property type="protein sequence ID" value="EGL54418.1"/>
    <property type="molecule type" value="Genomic_DNA"/>
</dbReference>
<keyword evidence="2 5" id="KW-0812">Transmembrane</keyword>
<sequence length="421" mass="47865">MLINRPLGFPPAAHLFLYLLPALLLFSRAIADVTVVLVAIAFLIFSFKKCDWDWVKQPWFLAFLLFNAYLLVVNLPLSSDSSESLKYVLTFIRWPLFAVALSYWVFNDAKKRQCFLISLLLTMLFIIADTLWQYFFDVDWFGIERFSDTRLTGPFRSPIPGTMLLRLWFIALFAAFFIPLFKSSVLRQLTFLMVAMGSGFVFTFLTGERMALILFSSGCAIVFIAMLLEYKQYKQSLLFMLAILGITLMITLFLSPEMFERSIVSIGSKLSTFAESDYGSVFKAAWQVWQDNWWLGSGLHTYQTVCEQQQLLIDSGLMCTHPHNLYLQLGAETGVVGLCLFLFMLYLLYKKVLGALLGQRDWIKAALSFSVLTVSFWPLTGGISVLSNWVAALVWLGIAWVLAISSVDSSEPDQCLTDVNR</sequence>
<feature type="transmembrane region" description="Helical" evidence="5">
    <location>
        <begin position="163"/>
        <end position="181"/>
    </location>
</feature>
<protein>
    <submittedName>
        <fullName evidence="7">O-Antigen Polymerase</fullName>
    </submittedName>
</protein>
<dbReference type="GO" id="GO:0016020">
    <property type="term" value="C:membrane"/>
    <property type="evidence" value="ECO:0007669"/>
    <property type="project" value="UniProtKB-SubCell"/>
</dbReference>
<dbReference type="PANTHER" id="PTHR37422:SF17">
    <property type="entry name" value="O-ANTIGEN LIGASE"/>
    <property type="match status" value="1"/>
</dbReference>
<reference evidence="7 8" key="1">
    <citation type="journal article" date="2011" name="J. Bacteriol.">
        <title>Draft genome sequence of Methylophaga aminisulfidivorans MP T.</title>
        <authorList>
            <person name="Han G.H."/>
            <person name="Kim W."/>
            <person name="Chun J."/>
            <person name="Kim S.W."/>
        </authorList>
    </citation>
    <scope>NUCLEOTIDE SEQUENCE [LARGE SCALE GENOMIC DNA]</scope>
    <source>
        <strain evidence="8">MP(T)</strain>
    </source>
</reference>
<dbReference type="InterPro" id="IPR007016">
    <property type="entry name" value="O-antigen_ligase-rel_domated"/>
</dbReference>
<dbReference type="STRING" id="1026882.MAMP_01003"/>
<feature type="transmembrane region" description="Helical" evidence="5">
    <location>
        <begin position="84"/>
        <end position="106"/>
    </location>
</feature>
<keyword evidence="4 5" id="KW-0472">Membrane</keyword>
<evidence type="ECO:0000313" key="8">
    <source>
        <dbReference type="Proteomes" id="UP000003544"/>
    </source>
</evidence>
<accession>F5SYN8</accession>
<evidence type="ECO:0000313" key="7">
    <source>
        <dbReference type="EMBL" id="EGL54418.1"/>
    </source>
</evidence>
<dbReference type="eggNOG" id="COG3307">
    <property type="taxonomic scope" value="Bacteria"/>
</dbReference>
<comment type="subcellular location">
    <subcellularLocation>
        <location evidence="1">Membrane</location>
        <topology evidence="1">Multi-pass membrane protein</topology>
    </subcellularLocation>
</comment>
<keyword evidence="8" id="KW-1185">Reference proteome</keyword>
<dbReference type="OrthoDB" id="5801261at2"/>
<dbReference type="PANTHER" id="PTHR37422">
    <property type="entry name" value="TEICHURONIC ACID BIOSYNTHESIS PROTEIN TUAE"/>
    <property type="match status" value="1"/>
</dbReference>
<feature type="transmembrane region" description="Helical" evidence="5">
    <location>
        <begin position="361"/>
        <end position="380"/>
    </location>
</feature>
<name>F5SYN8_9GAMM</name>
<feature type="transmembrane region" description="Helical" evidence="5">
    <location>
        <begin position="113"/>
        <end position="135"/>
    </location>
</feature>
<keyword evidence="3 5" id="KW-1133">Transmembrane helix</keyword>
<evidence type="ECO:0000256" key="3">
    <source>
        <dbReference type="ARBA" id="ARBA00022989"/>
    </source>
</evidence>
<evidence type="ECO:0000256" key="5">
    <source>
        <dbReference type="SAM" id="Phobius"/>
    </source>
</evidence>
<evidence type="ECO:0000256" key="2">
    <source>
        <dbReference type="ARBA" id="ARBA00022692"/>
    </source>
</evidence>
<organism evidence="7 8">
    <name type="scientific">Methylophaga aminisulfidivorans MP</name>
    <dbReference type="NCBI Taxonomy" id="1026882"/>
    <lineage>
        <taxon>Bacteria</taxon>
        <taxon>Pseudomonadati</taxon>
        <taxon>Pseudomonadota</taxon>
        <taxon>Gammaproteobacteria</taxon>
        <taxon>Thiotrichales</taxon>
        <taxon>Piscirickettsiaceae</taxon>
        <taxon>Methylophaga</taxon>
    </lineage>
</organism>
<feature type="transmembrane region" description="Helical" evidence="5">
    <location>
        <begin position="386"/>
        <end position="404"/>
    </location>
</feature>
<feature type="transmembrane region" description="Helical" evidence="5">
    <location>
        <begin position="59"/>
        <end position="78"/>
    </location>
</feature>
<proteinExistence type="predicted"/>
<evidence type="ECO:0000256" key="4">
    <source>
        <dbReference type="ARBA" id="ARBA00023136"/>
    </source>
</evidence>
<dbReference type="InterPro" id="IPR051533">
    <property type="entry name" value="WaaL-like"/>
</dbReference>